<evidence type="ECO:0000313" key="3">
    <source>
        <dbReference type="Proteomes" id="UP000219331"/>
    </source>
</evidence>
<dbReference type="Proteomes" id="UP000219331">
    <property type="component" value="Unassembled WGS sequence"/>
</dbReference>
<dbReference type="AlphaFoldDB" id="A0A285RSQ5"/>
<keyword evidence="1" id="KW-0732">Signal</keyword>
<organism evidence="2 3">
    <name type="scientific">Stappia indica</name>
    <dbReference type="NCBI Taxonomy" id="538381"/>
    <lineage>
        <taxon>Bacteria</taxon>
        <taxon>Pseudomonadati</taxon>
        <taxon>Pseudomonadota</taxon>
        <taxon>Alphaproteobacteria</taxon>
        <taxon>Hyphomicrobiales</taxon>
        <taxon>Stappiaceae</taxon>
        <taxon>Stappia</taxon>
    </lineage>
</organism>
<protein>
    <submittedName>
        <fullName evidence="2">Uncharacterized protein</fullName>
    </submittedName>
</protein>
<feature type="chain" id="PRO_5012944881" evidence="1">
    <location>
        <begin position="21"/>
        <end position="170"/>
    </location>
</feature>
<accession>A0A285RSQ5</accession>
<sequence length="170" mass="18317">MQKSGMALAALALTIGAASAQTDSTTSAEWKIDGGPNQTETVITSGVLWSKPESGEGTAFLMACIMDRLSLWFAHRDRKFNADAAEVTYRIDGGPPHSVSMSAHENKRGFSLPDAETAKPFLDQIVGGRTLDVVLRDKDTVLIEASFDISRMREAYDIVVQPCGKQGAQP</sequence>
<gene>
    <name evidence="2" type="ORF">SAMN05421512_102453</name>
</gene>
<name>A0A285RSQ5_9HYPH</name>
<evidence type="ECO:0000313" key="2">
    <source>
        <dbReference type="EMBL" id="SOB97237.1"/>
    </source>
</evidence>
<dbReference type="EMBL" id="OBML01000002">
    <property type="protein sequence ID" value="SOB97237.1"/>
    <property type="molecule type" value="Genomic_DNA"/>
</dbReference>
<reference evidence="2 3" key="1">
    <citation type="submission" date="2017-08" db="EMBL/GenBank/DDBJ databases">
        <authorList>
            <person name="de Groot N.N."/>
        </authorList>
    </citation>
    <scope>NUCLEOTIDE SEQUENCE [LARGE SCALE GENOMIC DNA]</scope>
    <source>
        <strain evidence="2 3">USBA 352</strain>
    </source>
</reference>
<evidence type="ECO:0000256" key="1">
    <source>
        <dbReference type="SAM" id="SignalP"/>
    </source>
</evidence>
<keyword evidence="3" id="KW-1185">Reference proteome</keyword>
<feature type="signal peptide" evidence="1">
    <location>
        <begin position="1"/>
        <end position="20"/>
    </location>
</feature>
<proteinExistence type="predicted"/>